<dbReference type="EMBL" id="HG793179">
    <property type="protein sequence ID" value="CRL30245.1"/>
    <property type="molecule type" value="Genomic_DNA"/>
</dbReference>
<reference evidence="1 2" key="1">
    <citation type="journal article" date="2014" name="Nat. Commun.">
        <title>Multiple recent horizontal transfers of a large genomic region in cheese making fungi.</title>
        <authorList>
            <person name="Cheeseman K."/>
            <person name="Ropars J."/>
            <person name="Renault P."/>
            <person name="Dupont J."/>
            <person name="Gouzy J."/>
            <person name="Branca A."/>
            <person name="Abraham A.L."/>
            <person name="Ceppi M."/>
            <person name="Conseiller E."/>
            <person name="Debuchy R."/>
            <person name="Malagnac F."/>
            <person name="Goarin A."/>
            <person name="Silar P."/>
            <person name="Lacoste S."/>
            <person name="Sallet E."/>
            <person name="Bensimon A."/>
            <person name="Giraud T."/>
            <person name="Brygoo Y."/>
        </authorList>
    </citation>
    <scope>NUCLEOTIDE SEQUENCE [LARGE SCALE GENOMIC DNA]</scope>
    <source>
        <strain evidence="2">FM 013</strain>
    </source>
</reference>
<proteinExistence type="predicted"/>
<evidence type="ECO:0000313" key="1">
    <source>
        <dbReference type="EMBL" id="CRL30245.1"/>
    </source>
</evidence>
<sequence length="226" mass="26125">MSHPGNNLFLFVRNLDQGTREHLEHNTNTGPAHLTPEPCSSIPTESQAPAIMPLVEDFYFPFPRTSFRAAETTLIVQKVWFLGSKYLKRAIKRQHKLNDRTTFLISSCQALRKYRYLPRGKRRALAKNRRLSNYAHRMTGELADCDLAMLSLLAWHFSSKMVPLPQGLLQFFANFDEQFDTVCRSIHPTYTKMCEPDTLANFKERLRGLLRLLERHVIIGDGVLYT</sequence>
<dbReference type="AlphaFoldDB" id="A0A0G4PUN7"/>
<name>A0A0G4PUN7_PENC3</name>
<dbReference type="Proteomes" id="UP000053732">
    <property type="component" value="Unassembled WGS sequence"/>
</dbReference>
<protein>
    <submittedName>
        <fullName evidence="1">Str. FM013</fullName>
    </submittedName>
</protein>
<accession>A0A0G4PUN7</accession>
<organism evidence="1 2">
    <name type="scientific">Penicillium camemberti (strain FM 013)</name>
    <dbReference type="NCBI Taxonomy" id="1429867"/>
    <lineage>
        <taxon>Eukaryota</taxon>
        <taxon>Fungi</taxon>
        <taxon>Dikarya</taxon>
        <taxon>Ascomycota</taxon>
        <taxon>Pezizomycotina</taxon>
        <taxon>Eurotiomycetes</taxon>
        <taxon>Eurotiomycetidae</taxon>
        <taxon>Eurotiales</taxon>
        <taxon>Aspergillaceae</taxon>
        <taxon>Penicillium</taxon>
    </lineage>
</organism>
<evidence type="ECO:0000313" key="2">
    <source>
        <dbReference type="Proteomes" id="UP000053732"/>
    </source>
</evidence>
<gene>
    <name evidence="1" type="ORF">PCAMFM013_S046g000049</name>
</gene>
<keyword evidence="2" id="KW-1185">Reference proteome</keyword>